<reference evidence="1 2" key="1">
    <citation type="submission" date="2024-10" db="EMBL/GenBank/DDBJ databases">
        <authorList>
            <person name="Lu C.-H."/>
        </authorList>
    </citation>
    <scope>NUCLEOTIDE SEQUENCE [LARGE SCALE GENOMIC DNA]</scope>
    <source>
        <strain evidence="1 2">22ZTDG03-2</strain>
    </source>
</reference>
<dbReference type="NCBIfam" id="TIGR01635">
    <property type="entry name" value="tail_comp_S"/>
    <property type="match status" value="1"/>
</dbReference>
<comment type="caution">
    <text evidence="1">The sequence shown here is derived from an EMBL/GenBank/DDBJ whole genome shotgun (WGS) entry which is preliminary data.</text>
</comment>
<evidence type="ECO:0000313" key="2">
    <source>
        <dbReference type="Proteomes" id="UP001617689"/>
    </source>
</evidence>
<organism evidence="1 2">
    <name type="scientific">Pectobacterium actinidiae</name>
    <dbReference type="NCBI Taxonomy" id="1507808"/>
    <lineage>
        <taxon>Bacteria</taxon>
        <taxon>Pseudomonadati</taxon>
        <taxon>Pseudomonadota</taxon>
        <taxon>Gammaproteobacteria</taxon>
        <taxon>Enterobacterales</taxon>
        <taxon>Pectobacteriaceae</taxon>
        <taxon>Pectobacterium</taxon>
    </lineage>
</organism>
<accession>A0ABW8G7C9</accession>
<proteinExistence type="predicted"/>
<sequence>MYEIKYDITDFERGLGELISRLEHRQPLMREIAAAMHDAVEENFAQQGRPAWAGWKSNAYWAKRRGGKILQKRGRLAKSISEYSDNDSATVGTNVVYARIHQEGGTINIPARSQRAYYKQNKDGSVGNRFVKKSKSNFSQWNTMGEYKITIPARPFLHFTESDVEGMENTAHEYLKRVIDG</sequence>
<protein>
    <submittedName>
        <fullName evidence="1">Phage virion morphogenesis protein</fullName>
    </submittedName>
</protein>
<keyword evidence="2" id="KW-1185">Reference proteome</keyword>
<dbReference type="Pfam" id="PF05069">
    <property type="entry name" value="Phage_tail_S"/>
    <property type="match status" value="1"/>
</dbReference>
<evidence type="ECO:0000313" key="1">
    <source>
        <dbReference type="EMBL" id="MFJ5428569.1"/>
    </source>
</evidence>
<gene>
    <name evidence="1" type="ORF">ACIPUP_05345</name>
</gene>
<dbReference type="Proteomes" id="UP001617689">
    <property type="component" value="Unassembled WGS sequence"/>
</dbReference>
<name>A0ABW8G7C9_9GAMM</name>
<dbReference type="RefSeq" id="WP_400394676.1">
    <property type="nucleotide sequence ID" value="NZ_JBIXLL010000002.1"/>
</dbReference>
<dbReference type="InterPro" id="IPR006522">
    <property type="entry name" value="Phage_virion_morphogenesis"/>
</dbReference>
<dbReference type="EMBL" id="JBIXLL010000002">
    <property type="protein sequence ID" value="MFJ5428569.1"/>
    <property type="molecule type" value="Genomic_DNA"/>
</dbReference>